<dbReference type="AlphaFoldDB" id="A0A1H2TGE0"/>
<protein>
    <submittedName>
        <fullName evidence="3">PAP2 superfamily protein</fullName>
    </submittedName>
</protein>
<keyword evidence="1" id="KW-0812">Transmembrane</keyword>
<dbReference type="Gene3D" id="1.20.144.10">
    <property type="entry name" value="Phosphatidic acid phosphatase type 2/haloperoxidase"/>
    <property type="match status" value="1"/>
</dbReference>
<feature type="transmembrane region" description="Helical" evidence="1">
    <location>
        <begin position="137"/>
        <end position="156"/>
    </location>
</feature>
<dbReference type="SMART" id="SM00014">
    <property type="entry name" value="acidPPc"/>
    <property type="match status" value="1"/>
</dbReference>
<dbReference type="Proteomes" id="UP000182573">
    <property type="component" value="Unassembled WGS sequence"/>
</dbReference>
<dbReference type="RefSeq" id="WP_004515059.1">
    <property type="nucleotide sequence ID" value="NZ_FNOF01000003.1"/>
</dbReference>
<accession>A0A1H2TGE0</accession>
<gene>
    <name evidence="3" type="ORF">SAMN05443574_103192</name>
</gene>
<dbReference type="CDD" id="cd03386">
    <property type="entry name" value="PAP2_Aur1_like"/>
    <property type="match status" value="1"/>
</dbReference>
<evidence type="ECO:0000259" key="2">
    <source>
        <dbReference type="SMART" id="SM00014"/>
    </source>
</evidence>
<evidence type="ECO:0000313" key="4">
    <source>
        <dbReference type="Proteomes" id="UP000182573"/>
    </source>
</evidence>
<dbReference type="InterPro" id="IPR036938">
    <property type="entry name" value="PAP2/HPO_sf"/>
</dbReference>
<dbReference type="EMBL" id="FNOF01000003">
    <property type="protein sequence ID" value="SDW42837.1"/>
    <property type="molecule type" value="Genomic_DNA"/>
</dbReference>
<proteinExistence type="predicted"/>
<feature type="transmembrane region" description="Helical" evidence="1">
    <location>
        <begin position="49"/>
        <end position="73"/>
    </location>
</feature>
<dbReference type="SUPFAM" id="SSF48317">
    <property type="entry name" value="Acid phosphatase/Vanadium-dependent haloperoxidase"/>
    <property type="match status" value="1"/>
</dbReference>
<dbReference type="InterPro" id="IPR000326">
    <property type="entry name" value="PAP2/HPO"/>
</dbReference>
<feature type="transmembrane region" description="Helical" evidence="1">
    <location>
        <begin position="242"/>
        <end position="261"/>
    </location>
</feature>
<evidence type="ECO:0000313" key="3">
    <source>
        <dbReference type="EMBL" id="SDW42837.1"/>
    </source>
</evidence>
<dbReference type="STRING" id="28442.SAMN05443574_103192"/>
<keyword evidence="1" id="KW-1133">Transmembrane helix</keyword>
<sequence>MNVVSVFSEVAVVVSLLLTVGAVTVVGPDRIRAELPVLRTRLRQNARPLLLLVAVLAVNSVVRDVGVGLSWLIGSNITKTIYAVEGAFVASLQSLAPAWLTLYLGFVYIYGYVFLLVFPLVLTLLLGTTRYLRETAFAYAVNYGIGLLCYILFVAYGPRNFAPDMVEPLLFDTIPRFQLVTAQVNANTNVFPSLHTSLSVTVALMAYRLRAEYPRWLPVATFLAGSVILSTMVLGIHWATDVVFGVLLGAISVYVATRPRFHSEGDPP</sequence>
<organism evidence="3 4">
    <name type="scientific">Haloarcula vallismortis</name>
    <name type="common">Halobacterium vallismortis</name>
    <dbReference type="NCBI Taxonomy" id="28442"/>
    <lineage>
        <taxon>Archaea</taxon>
        <taxon>Methanobacteriati</taxon>
        <taxon>Methanobacteriota</taxon>
        <taxon>Stenosarchaea group</taxon>
        <taxon>Halobacteria</taxon>
        <taxon>Halobacteriales</taxon>
        <taxon>Haloarculaceae</taxon>
        <taxon>Haloarcula</taxon>
    </lineage>
</organism>
<feature type="transmembrane region" description="Helical" evidence="1">
    <location>
        <begin position="6"/>
        <end position="28"/>
    </location>
</feature>
<feature type="domain" description="Phosphatidic acid phosphatase type 2/haloperoxidase" evidence="2">
    <location>
        <begin position="135"/>
        <end position="257"/>
    </location>
</feature>
<name>A0A1H2TGE0_HALVA</name>
<reference evidence="3 4" key="1">
    <citation type="submission" date="2016-10" db="EMBL/GenBank/DDBJ databases">
        <authorList>
            <person name="de Groot N.N."/>
        </authorList>
    </citation>
    <scope>NUCLEOTIDE SEQUENCE [LARGE SCALE GENOMIC DNA]</scope>
    <source>
        <strain evidence="3 4">DSM 3756</strain>
    </source>
</reference>
<dbReference type="GO" id="GO:0016020">
    <property type="term" value="C:membrane"/>
    <property type="evidence" value="ECO:0007669"/>
    <property type="project" value="UniProtKB-SubCell"/>
</dbReference>
<dbReference type="InterPro" id="IPR026841">
    <property type="entry name" value="Aur1/Ipt1"/>
</dbReference>
<feature type="transmembrane region" description="Helical" evidence="1">
    <location>
        <begin position="102"/>
        <end position="125"/>
    </location>
</feature>
<dbReference type="Pfam" id="PF14378">
    <property type="entry name" value="PAP2_3"/>
    <property type="match status" value="1"/>
</dbReference>
<evidence type="ECO:0000256" key="1">
    <source>
        <dbReference type="SAM" id="Phobius"/>
    </source>
</evidence>
<keyword evidence="1" id="KW-0472">Membrane</keyword>